<name>A0A0C4E992_MAGP6</name>
<dbReference type="Proteomes" id="UP000011715">
    <property type="component" value="Unassembled WGS sequence"/>
</dbReference>
<evidence type="ECO:0000256" key="1">
    <source>
        <dbReference type="SAM" id="MobiDB-lite"/>
    </source>
</evidence>
<reference evidence="2" key="1">
    <citation type="submission" date="2010-05" db="EMBL/GenBank/DDBJ databases">
        <title>The Genome Sequence of Magnaporthe poae strain ATCC 64411.</title>
        <authorList>
            <consortium name="The Broad Institute Genome Sequencing Platform"/>
            <consortium name="Broad Institute Genome Sequencing Center for Infectious Disease"/>
            <person name="Ma L.-J."/>
            <person name="Dead R."/>
            <person name="Young S."/>
            <person name="Zeng Q."/>
            <person name="Koehrsen M."/>
            <person name="Alvarado L."/>
            <person name="Berlin A."/>
            <person name="Chapman S.B."/>
            <person name="Chen Z."/>
            <person name="Freedman E."/>
            <person name="Gellesch M."/>
            <person name="Goldberg J."/>
            <person name="Griggs A."/>
            <person name="Gujja S."/>
            <person name="Heilman E.R."/>
            <person name="Heiman D."/>
            <person name="Hepburn T."/>
            <person name="Howarth C."/>
            <person name="Jen D."/>
            <person name="Larson L."/>
            <person name="Mehta T."/>
            <person name="Neiman D."/>
            <person name="Pearson M."/>
            <person name="Roberts A."/>
            <person name="Saif S."/>
            <person name="Shea T."/>
            <person name="Shenoy N."/>
            <person name="Sisk P."/>
            <person name="Stolte C."/>
            <person name="Sykes S."/>
            <person name="Walk T."/>
            <person name="White J."/>
            <person name="Yandava C."/>
            <person name="Haas B."/>
            <person name="Nusbaum C."/>
            <person name="Birren B."/>
        </authorList>
    </citation>
    <scope>NUCLEOTIDE SEQUENCE</scope>
    <source>
        <strain evidence="2">ATCC 64411</strain>
    </source>
</reference>
<dbReference type="AlphaFoldDB" id="A0A0C4E992"/>
<reference evidence="2" key="3">
    <citation type="submission" date="2011-03" db="EMBL/GenBank/DDBJ databases">
        <title>Annotation of Magnaporthe poae ATCC 64411.</title>
        <authorList>
            <person name="Ma L.-J."/>
            <person name="Dead R."/>
            <person name="Young S.K."/>
            <person name="Zeng Q."/>
            <person name="Gargeya S."/>
            <person name="Fitzgerald M."/>
            <person name="Haas B."/>
            <person name="Abouelleil A."/>
            <person name="Alvarado L."/>
            <person name="Arachchi H.M."/>
            <person name="Berlin A."/>
            <person name="Brown A."/>
            <person name="Chapman S.B."/>
            <person name="Chen Z."/>
            <person name="Dunbar C."/>
            <person name="Freedman E."/>
            <person name="Gearin G."/>
            <person name="Gellesch M."/>
            <person name="Goldberg J."/>
            <person name="Griggs A."/>
            <person name="Gujja S."/>
            <person name="Heiman D."/>
            <person name="Howarth C."/>
            <person name="Larson L."/>
            <person name="Lui A."/>
            <person name="MacDonald P.J.P."/>
            <person name="Mehta T."/>
            <person name="Montmayeur A."/>
            <person name="Murphy C."/>
            <person name="Neiman D."/>
            <person name="Pearson M."/>
            <person name="Priest M."/>
            <person name="Roberts A."/>
            <person name="Saif S."/>
            <person name="Shea T."/>
            <person name="Shenoy N."/>
            <person name="Sisk P."/>
            <person name="Stolte C."/>
            <person name="Sykes S."/>
            <person name="Yandava C."/>
            <person name="Wortman J."/>
            <person name="Nusbaum C."/>
            <person name="Birren B."/>
        </authorList>
    </citation>
    <scope>NUCLEOTIDE SEQUENCE</scope>
    <source>
        <strain evidence="2">ATCC 64411</strain>
    </source>
</reference>
<evidence type="ECO:0000313" key="3">
    <source>
        <dbReference type="EnsemblFungi" id="MAPG_09171T0"/>
    </source>
</evidence>
<reference evidence="3" key="4">
    <citation type="journal article" date="2015" name="G3 (Bethesda)">
        <title>Genome sequences of three phytopathogenic species of the Magnaporthaceae family of fungi.</title>
        <authorList>
            <person name="Okagaki L.H."/>
            <person name="Nunes C.C."/>
            <person name="Sailsbery J."/>
            <person name="Clay B."/>
            <person name="Brown D."/>
            <person name="John T."/>
            <person name="Oh Y."/>
            <person name="Young N."/>
            <person name="Fitzgerald M."/>
            <person name="Haas B.J."/>
            <person name="Zeng Q."/>
            <person name="Young S."/>
            <person name="Adiconis X."/>
            <person name="Fan L."/>
            <person name="Levin J.Z."/>
            <person name="Mitchell T.K."/>
            <person name="Okubara P.A."/>
            <person name="Farman M.L."/>
            <person name="Kohn L.M."/>
            <person name="Birren B."/>
            <person name="Ma L.-J."/>
            <person name="Dean R.A."/>
        </authorList>
    </citation>
    <scope>NUCLEOTIDE SEQUENCE</scope>
    <source>
        <strain evidence="3">ATCC 64411 / 73-15</strain>
    </source>
</reference>
<feature type="region of interest" description="Disordered" evidence="1">
    <location>
        <begin position="30"/>
        <end position="62"/>
    </location>
</feature>
<proteinExistence type="predicted"/>
<dbReference type="OrthoDB" id="2922289at2759"/>
<dbReference type="EMBL" id="GL876974">
    <property type="protein sequence ID" value="KLU90207.1"/>
    <property type="molecule type" value="Genomic_DNA"/>
</dbReference>
<evidence type="ECO:0000313" key="2">
    <source>
        <dbReference type="EMBL" id="KLU90207.1"/>
    </source>
</evidence>
<protein>
    <submittedName>
        <fullName evidence="2 3">Uncharacterized protein</fullName>
    </submittedName>
</protein>
<evidence type="ECO:0000313" key="4">
    <source>
        <dbReference type="Proteomes" id="UP000011715"/>
    </source>
</evidence>
<organism evidence="3 4">
    <name type="scientific">Magnaporthiopsis poae (strain ATCC 64411 / 73-15)</name>
    <name type="common">Kentucky bluegrass fungus</name>
    <name type="synonym">Magnaporthe poae</name>
    <dbReference type="NCBI Taxonomy" id="644358"/>
    <lineage>
        <taxon>Eukaryota</taxon>
        <taxon>Fungi</taxon>
        <taxon>Dikarya</taxon>
        <taxon>Ascomycota</taxon>
        <taxon>Pezizomycotina</taxon>
        <taxon>Sordariomycetes</taxon>
        <taxon>Sordariomycetidae</taxon>
        <taxon>Magnaporthales</taxon>
        <taxon>Magnaporthaceae</taxon>
        <taxon>Magnaporthiopsis</taxon>
    </lineage>
</organism>
<reference evidence="4" key="2">
    <citation type="submission" date="2010-05" db="EMBL/GenBank/DDBJ databases">
        <title>The genome sequence of Magnaporthe poae strain ATCC 64411.</title>
        <authorList>
            <person name="Ma L.-J."/>
            <person name="Dead R."/>
            <person name="Young S."/>
            <person name="Zeng Q."/>
            <person name="Koehrsen M."/>
            <person name="Alvarado L."/>
            <person name="Berlin A."/>
            <person name="Chapman S.B."/>
            <person name="Chen Z."/>
            <person name="Freedman E."/>
            <person name="Gellesch M."/>
            <person name="Goldberg J."/>
            <person name="Griggs A."/>
            <person name="Gujja S."/>
            <person name="Heilman E.R."/>
            <person name="Heiman D."/>
            <person name="Hepburn T."/>
            <person name="Howarth C."/>
            <person name="Jen D."/>
            <person name="Larson L."/>
            <person name="Mehta T."/>
            <person name="Neiman D."/>
            <person name="Pearson M."/>
            <person name="Roberts A."/>
            <person name="Saif S."/>
            <person name="Shea T."/>
            <person name="Shenoy N."/>
            <person name="Sisk P."/>
            <person name="Stolte C."/>
            <person name="Sykes S."/>
            <person name="Walk T."/>
            <person name="White J."/>
            <person name="Yandava C."/>
            <person name="Haas B."/>
            <person name="Nusbaum C."/>
            <person name="Birren B."/>
        </authorList>
    </citation>
    <scope>NUCLEOTIDE SEQUENCE [LARGE SCALE GENOMIC DNA]</scope>
    <source>
        <strain evidence="4">ATCC 64411 / 73-15</strain>
    </source>
</reference>
<dbReference type="EnsemblFungi" id="MAPG_09171T0">
    <property type="protein sequence ID" value="MAPG_09171T0"/>
    <property type="gene ID" value="MAPG_09171"/>
</dbReference>
<reference evidence="3" key="5">
    <citation type="submission" date="2015-06" db="UniProtKB">
        <authorList>
            <consortium name="EnsemblFungi"/>
        </authorList>
    </citation>
    <scope>IDENTIFICATION</scope>
    <source>
        <strain evidence="3">ATCC 64411</strain>
    </source>
</reference>
<keyword evidence="4" id="KW-1185">Reference proteome</keyword>
<gene>
    <name evidence="2" type="ORF">MAPG_09171</name>
</gene>
<accession>A0A0C4E992</accession>
<sequence>MDRTMHPRAGNPQGTAVKELLLHLRIPQRTHARLEPASSIGGQKKDGKLAATAAGDDDDLEEPYKPLSTLYFGISSKHDGPLPPAATSAAAAAKVNPKTSGDCGHVFLHGGR</sequence>
<dbReference type="VEuPathDB" id="FungiDB:MAPG_09171"/>
<dbReference type="EMBL" id="ADBL01002246">
    <property type="status" value="NOT_ANNOTATED_CDS"/>
    <property type="molecule type" value="Genomic_DNA"/>
</dbReference>